<dbReference type="RefSeq" id="WP_317227418.1">
    <property type="nucleotide sequence ID" value="NZ_JAWJEJ010000001.1"/>
</dbReference>
<name>A0ABU3YB08_9SPHN</name>
<dbReference type="SFLD" id="SFLDG01129">
    <property type="entry name" value="C1.5:_HAD__Beta-PGM__Phosphata"/>
    <property type="match status" value="1"/>
</dbReference>
<dbReference type="Pfam" id="PF13419">
    <property type="entry name" value="HAD_2"/>
    <property type="match status" value="1"/>
</dbReference>
<gene>
    <name evidence="1" type="ORF">RZN05_15225</name>
</gene>
<evidence type="ECO:0000313" key="1">
    <source>
        <dbReference type="EMBL" id="MDV3458348.1"/>
    </source>
</evidence>
<proteinExistence type="predicted"/>
<organism evidence="1 2">
    <name type="scientific">Sphingomonas agrestis</name>
    <dbReference type="NCBI Taxonomy" id="3080540"/>
    <lineage>
        <taxon>Bacteria</taxon>
        <taxon>Pseudomonadati</taxon>
        <taxon>Pseudomonadota</taxon>
        <taxon>Alphaproteobacteria</taxon>
        <taxon>Sphingomonadales</taxon>
        <taxon>Sphingomonadaceae</taxon>
        <taxon>Sphingomonas</taxon>
    </lineage>
</organism>
<dbReference type="InterPro" id="IPR023214">
    <property type="entry name" value="HAD_sf"/>
</dbReference>
<comment type="caution">
    <text evidence="1">The sequence shown here is derived from an EMBL/GenBank/DDBJ whole genome shotgun (WGS) entry which is preliminary data.</text>
</comment>
<dbReference type="Gene3D" id="3.40.50.1000">
    <property type="entry name" value="HAD superfamily/HAD-like"/>
    <property type="match status" value="1"/>
</dbReference>
<dbReference type="InterPro" id="IPR041492">
    <property type="entry name" value="HAD_2"/>
</dbReference>
<keyword evidence="2" id="KW-1185">Reference proteome</keyword>
<dbReference type="Proteomes" id="UP001273531">
    <property type="component" value="Unassembled WGS sequence"/>
</dbReference>
<dbReference type="SFLD" id="SFLDS00003">
    <property type="entry name" value="Haloacid_Dehalogenase"/>
    <property type="match status" value="1"/>
</dbReference>
<sequence length="216" mass="24109">MSETVQIRLVIFDFDGTLSDSGDWFLSVVDELARKFRFRTVQPGEVEMLRHRSSREVIDFLGISRWKMPLIARYLRKLVGRNAHQIELFPGTPDLLEQLSDMGMKIALVTSNSETNARRILGPQHAARIDFYACGSSLFGKAPKFRRVLKKMGIPAAATLAIGDETRDIDAAREVGMRAGSVLWGYASEAVLIALGPDATFREPQDILDYVAAHRG</sequence>
<reference evidence="1 2" key="1">
    <citation type="submission" date="2023-10" db="EMBL/GenBank/DDBJ databases">
        <title>Sphingomonas sp. HF-S4 16S ribosomal RNA gene Genome sequencing and assembly.</title>
        <authorList>
            <person name="Lee H."/>
        </authorList>
    </citation>
    <scope>NUCLEOTIDE SEQUENCE [LARGE SCALE GENOMIC DNA]</scope>
    <source>
        <strain evidence="1 2">HF-S4</strain>
    </source>
</reference>
<dbReference type="InterPro" id="IPR036412">
    <property type="entry name" value="HAD-like_sf"/>
</dbReference>
<dbReference type="EMBL" id="JAWJEJ010000001">
    <property type="protein sequence ID" value="MDV3458348.1"/>
    <property type="molecule type" value="Genomic_DNA"/>
</dbReference>
<dbReference type="InterPro" id="IPR023198">
    <property type="entry name" value="PGP-like_dom2"/>
</dbReference>
<dbReference type="PANTHER" id="PTHR43434">
    <property type="entry name" value="PHOSPHOGLYCOLATE PHOSPHATASE"/>
    <property type="match status" value="1"/>
</dbReference>
<evidence type="ECO:0000313" key="2">
    <source>
        <dbReference type="Proteomes" id="UP001273531"/>
    </source>
</evidence>
<protein>
    <submittedName>
        <fullName evidence="1">HAD hydrolase-like protein</fullName>
    </submittedName>
</protein>
<dbReference type="InterPro" id="IPR050155">
    <property type="entry name" value="HAD-like_hydrolase_sf"/>
</dbReference>
<dbReference type="SUPFAM" id="SSF56784">
    <property type="entry name" value="HAD-like"/>
    <property type="match status" value="1"/>
</dbReference>
<dbReference type="PANTHER" id="PTHR43434:SF13">
    <property type="entry name" value="PHOSPHOGLYCOLATE PHOSPHATASE"/>
    <property type="match status" value="1"/>
</dbReference>
<accession>A0ABU3YB08</accession>
<dbReference type="Gene3D" id="1.10.150.240">
    <property type="entry name" value="Putative phosphatase, domain 2"/>
    <property type="match status" value="1"/>
</dbReference>